<dbReference type="OrthoDB" id="265362at2"/>
<name>A0A517RA74_9PLAN</name>
<dbReference type="KEGG" id="gaz:Pan241w_08450"/>
<dbReference type="EMBL" id="CP036269">
    <property type="protein sequence ID" value="QDT40786.1"/>
    <property type="molecule type" value="Genomic_DNA"/>
</dbReference>
<dbReference type="AlphaFoldDB" id="A0A517RA74"/>
<feature type="compositionally biased region" description="Basic and acidic residues" evidence="1">
    <location>
        <begin position="266"/>
        <end position="321"/>
    </location>
</feature>
<dbReference type="RefSeq" id="WP_145211307.1">
    <property type="nucleotide sequence ID" value="NZ_CP036269.1"/>
</dbReference>
<keyword evidence="2" id="KW-1133">Transmembrane helix</keyword>
<evidence type="ECO:0000256" key="2">
    <source>
        <dbReference type="SAM" id="Phobius"/>
    </source>
</evidence>
<protein>
    <recommendedName>
        <fullName evidence="5">Tetratricopeptide repeat-like domain-containing protein</fullName>
    </recommendedName>
</protein>
<organism evidence="3 4">
    <name type="scientific">Gimesia alba</name>
    <dbReference type="NCBI Taxonomy" id="2527973"/>
    <lineage>
        <taxon>Bacteria</taxon>
        <taxon>Pseudomonadati</taxon>
        <taxon>Planctomycetota</taxon>
        <taxon>Planctomycetia</taxon>
        <taxon>Planctomycetales</taxon>
        <taxon>Planctomycetaceae</taxon>
        <taxon>Gimesia</taxon>
    </lineage>
</organism>
<feature type="transmembrane region" description="Helical" evidence="2">
    <location>
        <begin position="28"/>
        <end position="49"/>
    </location>
</feature>
<keyword evidence="2" id="KW-0812">Transmembrane</keyword>
<proteinExistence type="predicted"/>
<keyword evidence="4" id="KW-1185">Reference proteome</keyword>
<keyword evidence="2" id="KW-0472">Membrane</keyword>
<dbReference type="Gene3D" id="1.25.40.10">
    <property type="entry name" value="Tetratricopeptide repeat domain"/>
    <property type="match status" value="1"/>
</dbReference>
<dbReference type="InterPro" id="IPR011990">
    <property type="entry name" value="TPR-like_helical_dom_sf"/>
</dbReference>
<evidence type="ECO:0008006" key="5">
    <source>
        <dbReference type="Google" id="ProtNLM"/>
    </source>
</evidence>
<dbReference type="Proteomes" id="UP000317171">
    <property type="component" value="Chromosome"/>
</dbReference>
<feature type="compositionally biased region" description="Low complexity" evidence="1">
    <location>
        <begin position="235"/>
        <end position="258"/>
    </location>
</feature>
<evidence type="ECO:0000313" key="3">
    <source>
        <dbReference type="EMBL" id="QDT40786.1"/>
    </source>
</evidence>
<sequence length="321" mass="34957">MKSEHRHDLQTNDLGKLIVQAEPYLEKYGVKAIVAAGVIFVVVLGYFAWSSSRTDQEAEGWTRLAASTSTEDFETVSEEFSGTSVGQWALIHAAESHLQSGIRNSFTDRSAGDRALGDAKEQFQQLLDSASTLPEIRERALFGMARTEESVSDGDLKNAIELYQKLIQEYPDSIFRKLAEQRVKPEEGEKVAALDQEETKNFYKWFHAQNPKPGDRQRPGFNMPMPGAAPGGTPTGSSETPGLPALPGLPSLPGLPEPITSSPLTDDNKTDETKPGDAKPEVPAKADSKPVEKPATPEESAKKAETPAEKPKSEPATEKKP</sequence>
<evidence type="ECO:0000256" key="1">
    <source>
        <dbReference type="SAM" id="MobiDB-lite"/>
    </source>
</evidence>
<accession>A0A517RA74</accession>
<reference evidence="3 4" key="1">
    <citation type="submission" date="2019-02" db="EMBL/GenBank/DDBJ databases">
        <title>Deep-cultivation of Planctomycetes and their phenomic and genomic characterization uncovers novel biology.</title>
        <authorList>
            <person name="Wiegand S."/>
            <person name="Jogler M."/>
            <person name="Boedeker C."/>
            <person name="Pinto D."/>
            <person name="Vollmers J."/>
            <person name="Rivas-Marin E."/>
            <person name="Kohn T."/>
            <person name="Peeters S.H."/>
            <person name="Heuer A."/>
            <person name="Rast P."/>
            <person name="Oberbeckmann S."/>
            <person name="Bunk B."/>
            <person name="Jeske O."/>
            <person name="Meyerdierks A."/>
            <person name="Storesund J.E."/>
            <person name="Kallscheuer N."/>
            <person name="Luecker S."/>
            <person name="Lage O.M."/>
            <person name="Pohl T."/>
            <person name="Merkel B.J."/>
            <person name="Hornburger P."/>
            <person name="Mueller R.-W."/>
            <person name="Bruemmer F."/>
            <person name="Labrenz M."/>
            <person name="Spormann A.M."/>
            <person name="Op den Camp H."/>
            <person name="Overmann J."/>
            <person name="Amann R."/>
            <person name="Jetten M.S.M."/>
            <person name="Mascher T."/>
            <person name="Medema M.H."/>
            <person name="Devos D.P."/>
            <person name="Kaster A.-K."/>
            <person name="Ovreas L."/>
            <person name="Rohde M."/>
            <person name="Galperin M.Y."/>
            <person name="Jogler C."/>
        </authorList>
    </citation>
    <scope>NUCLEOTIDE SEQUENCE [LARGE SCALE GENOMIC DNA]</scope>
    <source>
        <strain evidence="3 4">Pan241w</strain>
    </source>
</reference>
<gene>
    <name evidence="3" type="ORF">Pan241w_08450</name>
</gene>
<feature type="region of interest" description="Disordered" evidence="1">
    <location>
        <begin position="207"/>
        <end position="321"/>
    </location>
</feature>
<evidence type="ECO:0000313" key="4">
    <source>
        <dbReference type="Proteomes" id="UP000317171"/>
    </source>
</evidence>